<dbReference type="InterPro" id="IPR036653">
    <property type="entry name" value="CinA-like_C"/>
</dbReference>
<dbReference type="SUPFAM" id="SSF53218">
    <property type="entry name" value="Molybdenum cofactor biosynthesis proteins"/>
    <property type="match status" value="1"/>
</dbReference>
<name>A0A917LS48_9FLAO</name>
<comment type="similarity">
    <text evidence="1">Belongs to the CinA family.</text>
</comment>
<dbReference type="Pfam" id="PF00994">
    <property type="entry name" value="MoCF_biosynth"/>
    <property type="match status" value="1"/>
</dbReference>
<dbReference type="PANTHER" id="PTHR13939">
    <property type="entry name" value="NICOTINAMIDE-NUCLEOTIDE AMIDOHYDROLASE PNCC"/>
    <property type="match status" value="1"/>
</dbReference>
<dbReference type="PIRSF" id="PIRSF006728">
    <property type="entry name" value="CinA"/>
    <property type="match status" value="1"/>
</dbReference>
<dbReference type="InterPro" id="IPR041424">
    <property type="entry name" value="CinA_KH"/>
</dbReference>
<reference evidence="3" key="1">
    <citation type="journal article" date="2014" name="Int. J. Syst. Evol. Microbiol.">
        <title>Complete genome sequence of Corynebacterium casei LMG S-19264T (=DSM 44701T), isolated from a smear-ripened cheese.</title>
        <authorList>
            <consortium name="US DOE Joint Genome Institute (JGI-PGF)"/>
            <person name="Walter F."/>
            <person name="Albersmeier A."/>
            <person name="Kalinowski J."/>
            <person name="Ruckert C."/>
        </authorList>
    </citation>
    <scope>NUCLEOTIDE SEQUENCE</scope>
    <source>
        <strain evidence="3">CGMCC 1.12751</strain>
    </source>
</reference>
<dbReference type="AlphaFoldDB" id="A0A917LS48"/>
<comment type="caution">
    <text evidence="3">The sequence shown here is derived from an EMBL/GenBank/DDBJ whole genome shotgun (WGS) entry which is preliminary data.</text>
</comment>
<organism evidence="3 4">
    <name type="scientific">Bizionia arctica</name>
    <dbReference type="NCBI Taxonomy" id="1495645"/>
    <lineage>
        <taxon>Bacteria</taxon>
        <taxon>Pseudomonadati</taxon>
        <taxon>Bacteroidota</taxon>
        <taxon>Flavobacteriia</taxon>
        <taxon>Flavobacteriales</taxon>
        <taxon>Flavobacteriaceae</taxon>
        <taxon>Bizionia</taxon>
    </lineage>
</organism>
<reference evidence="3" key="2">
    <citation type="submission" date="2020-09" db="EMBL/GenBank/DDBJ databases">
        <authorList>
            <person name="Sun Q."/>
            <person name="Zhou Y."/>
        </authorList>
    </citation>
    <scope>NUCLEOTIDE SEQUENCE</scope>
    <source>
        <strain evidence="3">CGMCC 1.12751</strain>
    </source>
</reference>
<dbReference type="InterPro" id="IPR001453">
    <property type="entry name" value="MoaB/Mog_dom"/>
</dbReference>
<dbReference type="Pfam" id="PF18146">
    <property type="entry name" value="CinA_KH"/>
    <property type="match status" value="1"/>
</dbReference>
<dbReference type="InterPro" id="IPR008135">
    <property type="entry name" value="Competence-induced_CinA"/>
</dbReference>
<proteinExistence type="inferred from homology"/>
<dbReference type="InterPro" id="IPR008136">
    <property type="entry name" value="CinA_C"/>
</dbReference>
<dbReference type="NCBIfam" id="TIGR00199">
    <property type="entry name" value="PncC_domain"/>
    <property type="match status" value="1"/>
</dbReference>
<protein>
    <recommendedName>
        <fullName evidence="1">CinA-like protein</fullName>
    </recommendedName>
</protein>
<feature type="domain" description="MoaB/Mog" evidence="2">
    <location>
        <begin position="4"/>
        <end position="172"/>
    </location>
</feature>
<dbReference type="SMART" id="SM00852">
    <property type="entry name" value="MoCF_biosynth"/>
    <property type="match status" value="1"/>
</dbReference>
<evidence type="ECO:0000313" key="3">
    <source>
        <dbReference type="EMBL" id="GGG53743.1"/>
    </source>
</evidence>
<dbReference type="NCBIfam" id="TIGR00177">
    <property type="entry name" value="molyb_syn"/>
    <property type="match status" value="1"/>
</dbReference>
<dbReference type="InterPro" id="IPR036425">
    <property type="entry name" value="MoaB/Mog-like_dom_sf"/>
</dbReference>
<gene>
    <name evidence="3" type="ORF">GCM10010976_25900</name>
</gene>
<dbReference type="NCBIfam" id="NF001813">
    <property type="entry name" value="PRK00549.1"/>
    <property type="match status" value="1"/>
</dbReference>
<dbReference type="EMBL" id="BMFQ01000003">
    <property type="protein sequence ID" value="GGG53743.1"/>
    <property type="molecule type" value="Genomic_DNA"/>
</dbReference>
<dbReference type="CDD" id="cd00885">
    <property type="entry name" value="cinA"/>
    <property type="match status" value="1"/>
</dbReference>
<keyword evidence="4" id="KW-1185">Reference proteome</keyword>
<accession>A0A917LS48</accession>
<dbReference type="Gene3D" id="3.90.950.20">
    <property type="entry name" value="CinA-like"/>
    <property type="match status" value="1"/>
</dbReference>
<evidence type="ECO:0000259" key="2">
    <source>
        <dbReference type="SMART" id="SM00852"/>
    </source>
</evidence>
<evidence type="ECO:0000313" key="4">
    <source>
        <dbReference type="Proteomes" id="UP000625976"/>
    </source>
</evidence>
<dbReference type="Pfam" id="PF02464">
    <property type="entry name" value="CinA"/>
    <property type="match status" value="1"/>
</dbReference>
<evidence type="ECO:0000256" key="1">
    <source>
        <dbReference type="HAMAP-Rule" id="MF_00226"/>
    </source>
</evidence>
<dbReference type="Proteomes" id="UP000625976">
    <property type="component" value="Unassembled WGS sequence"/>
</dbReference>
<dbReference type="NCBIfam" id="TIGR00200">
    <property type="entry name" value="cinA_nterm"/>
    <property type="match status" value="1"/>
</dbReference>
<sequence length="415" mass="45525">MQAEIITIGDEILIGQIVDTNSAFISKILNTIGVSVYQITSVQDDKEHILKSLKEAEENADIIIITGGLGPTKDDITKKTIATYFNDTLVQSDAVLKNIEHLWEQYIKQPLSQVNIDQALVPSKAKVLMNVNGSAPGMWMEKDNKVFISLPGVPFEMKALMENLVIPKLRETYKFPFIKHTTILTYGLGESSLAERIEAWEDNLPSFIKLAYLPGLGRVRLRLSAKNMDKALVEAEMQQQIDSLLPQIQDIFVGFEADDSIEAVIGSQLTHLGKTVATAESCTGGKIAESFTKIAGASKYFKGSVVSYATQAKIDILNVPEELIEQYSVVSSQVAEAMAKSALALFKTDYAIATTGNAGPDKGDSPAEVGTVFIAIATKDTVFSEKFNLGNHRKKVIMKAVNKAFEMLQKEILKK</sequence>
<dbReference type="Gene3D" id="3.40.980.10">
    <property type="entry name" value="MoaB/Mog-like domain"/>
    <property type="match status" value="1"/>
</dbReference>
<dbReference type="RefSeq" id="WP_188465533.1">
    <property type="nucleotide sequence ID" value="NZ_BMFQ01000003.1"/>
</dbReference>
<dbReference type="SUPFAM" id="SSF142433">
    <property type="entry name" value="CinA-like"/>
    <property type="match status" value="1"/>
</dbReference>
<dbReference type="InterPro" id="IPR050101">
    <property type="entry name" value="CinA"/>
</dbReference>
<dbReference type="HAMAP" id="MF_00226_B">
    <property type="entry name" value="CinA_B"/>
    <property type="match status" value="1"/>
</dbReference>
<dbReference type="PANTHER" id="PTHR13939:SF0">
    <property type="entry name" value="NMN AMIDOHYDROLASE-LIKE PROTEIN YFAY"/>
    <property type="match status" value="1"/>
</dbReference>